<comment type="caution">
    <text evidence="3">The sequence shown here is derived from an EMBL/GenBank/DDBJ whole genome shotgun (WGS) entry which is preliminary data.</text>
</comment>
<keyword evidence="4" id="KW-1185">Reference proteome</keyword>
<evidence type="ECO:0000259" key="2">
    <source>
        <dbReference type="Pfam" id="PF13400"/>
    </source>
</evidence>
<feature type="transmembrane region" description="Helical" evidence="1">
    <location>
        <begin position="16"/>
        <end position="39"/>
    </location>
</feature>
<dbReference type="NCBIfam" id="TIGR03816">
    <property type="entry name" value="tadE_like_DECH"/>
    <property type="match status" value="1"/>
</dbReference>
<evidence type="ECO:0000313" key="3">
    <source>
        <dbReference type="EMBL" id="GCE41082.1"/>
    </source>
</evidence>
<dbReference type="Proteomes" id="UP000287519">
    <property type="component" value="Unassembled WGS sequence"/>
</dbReference>
<reference evidence="3 4" key="1">
    <citation type="submission" date="2018-11" db="EMBL/GenBank/DDBJ databases">
        <title>Microbial catabolism of amino acid.</title>
        <authorList>
            <person name="Hibi M."/>
            <person name="Ogawa J."/>
        </authorList>
    </citation>
    <scope>NUCLEOTIDE SEQUENCE [LARGE SCALE GENOMIC DNA]</scope>
    <source>
        <strain evidence="3 4">C31-06</strain>
    </source>
</reference>
<gene>
    <name evidence="3" type="ORF">Rhow_004741</name>
</gene>
<dbReference type="EMBL" id="BHYM01000040">
    <property type="protein sequence ID" value="GCE41082.1"/>
    <property type="molecule type" value="Genomic_DNA"/>
</dbReference>
<keyword evidence="1" id="KW-0812">Transmembrane</keyword>
<evidence type="ECO:0000256" key="1">
    <source>
        <dbReference type="SAM" id="Phobius"/>
    </source>
</evidence>
<proteinExistence type="predicted"/>
<sequence>MERGRPVSSGISDDRGAATVLACCALAALVVVTAMLVHVSSAVAVRHRAQSAADLATLAAAVGLDRGTDAACDAAREVAGRMRTEVVSCEVDDWDVEVAVTAPVILSVPGVRDARAVARAGPAE</sequence>
<dbReference type="Pfam" id="PF13400">
    <property type="entry name" value="Tad"/>
    <property type="match status" value="1"/>
</dbReference>
<keyword evidence="1" id="KW-1133">Transmembrane helix</keyword>
<keyword evidence="1" id="KW-0472">Membrane</keyword>
<dbReference type="AlphaFoldDB" id="A0A402CBS6"/>
<feature type="domain" description="Putative Flp pilus-assembly TadG-like N-terminal" evidence="2">
    <location>
        <begin position="16"/>
        <end position="61"/>
    </location>
</feature>
<name>A0A402CBS6_RHOWR</name>
<dbReference type="InterPro" id="IPR028087">
    <property type="entry name" value="Tad_N"/>
</dbReference>
<dbReference type="InterPro" id="IPR021202">
    <property type="entry name" value="Rv3654c-like"/>
</dbReference>
<evidence type="ECO:0000313" key="4">
    <source>
        <dbReference type="Proteomes" id="UP000287519"/>
    </source>
</evidence>
<accession>A0A402CBS6</accession>
<protein>
    <recommendedName>
        <fullName evidence="2">Putative Flp pilus-assembly TadG-like N-terminal domain-containing protein</fullName>
    </recommendedName>
</protein>
<organism evidence="3 4">
    <name type="scientific">Rhodococcus wratislaviensis</name>
    <name type="common">Tsukamurella wratislaviensis</name>
    <dbReference type="NCBI Taxonomy" id="44752"/>
    <lineage>
        <taxon>Bacteria</taxon>
        <taxon>Bacillati</taxon>
        <taxon>Actinomycetota</taxon>
        <taxon>Actinomycetes</taxon>
        <taxon>Mycobacteriales</taxon>
        <taxon>Nocardiaceae</taxon>
        <taxon>Rhodococcus</taxon>
    </lineage>
</organism>